<dbReference type="InterPro" id="IPR006047">
    <property type="entry name" value="GH13_cat_dom"/>
</dbReference>
<sequence length="655" mass="71312">MDALLPHHDGSALHVSTQTPAIGDTVTLRLRVPVGYGPLKAVRVRENPDHEPRWTDARLTGTAAGWDWWQADIVVENPRHGYRWLLVHEAGAGASEAEAAPAGRGHAGRTEWLNQSGLHSIETLDSEDFALLATPAAPEWLAETVMYQVFPDRFARSSAANAHAKPEWAIAARWDEPVDPVLPGRSKQFYGGDLDGITEHLDHLTSLGVTMLYLTPIFPARSNHRYDASSFVDVDELLGGREALIRLVGEAHARGLKVIGDLTTNHSGSAHEWFQAALGKPDAPEGDFYYFTNVEHTEYVGWLGTPSLPKFNWNSTELRRRFIEGDDSVVAHWLKEPYNFDGWRVDVANMTGRMGAEDLNEEVRQIIRRTMEDVNPDTVLLAESTNDAASDLQGDAWHGAMTYPSFTRPVWGWLTEPGDTSHVTADGSIDREAWFFGQPIGGIPNYSARDFAEMTVRFTASIPWRIRLGNMNALDTHDTARFRTHAPAENVPLALALSVTLPGVPVVFAGDEFGLSGDDGEMSRTPIPWGTESDAAVAPTLDVYRQLIALRRDLPTLSHGGLRWLHVADDSLVFVREDAVATVLVVVARSPLTVTLPANALGVELGADGASPAFLSGEATLASAAAGLTLSTAARTCAIWTLPGVEHPGIELPGA</sequence>
<dbReference type="OrthoDB" id="9043248at2"/>
<evidence type="ECO:0000256" key="2">
    <source>
        <dbReference type="ARBA" id="ARBA00023295"/>
    </source>
</evidence>
<evidence type="ECO:0000313" key="4">
    <source>
        <dbReference type="EMBL" id="PJJ78366.1"/>
    </source>
</evidence>
<evidence type="ECO:0000259" key="3">
    <source>
        <dbReference type="SMART" id="SM00642"/>
    </source>
</evidence>
<dbReference type="SUPFAM" id="SSF51445">
    <property type="entry name" value="(Trans)glycosidases"/>
    <property type="match status" value="1"/>
</dbReference>
<dbReference type="InterPro" id="IPR017853">
    <property type="entry name" value="GH"/>
</dbReference>
<feature type="domain" description="Glycosyl hydrolase family 13 catalytic" evidence="3">
    <location>
        <begin position="148"/>
        <end position="551"/>
    </location>
</feature>
<evidence type="ECO:0000256" key="1">
    <source>
        <dbReference type="ARBA" id="ARBA00022801"/>
    </source>
</evidence>
<keyword evidence="5" id="KW-1185">Reference proteome</keyword>
<dbReference type="Pfam" id="PF00128">
    <property type="entry name" value="Alpha-amylase"/>
    <property type="match status" value="1"/>
</dbReference>
<comment type="caution">
    <text evidence="4">The sequence shown here is derived from an EMBL/GenBank/DDBJ whole genome shotgun (WGS) entry which is preliminary data.</text>
</comment>
<name>A0A2M9D2G3_9MICO</name>
<dbReference type="InterPro" id="IPR004185">
    <property type="entry name" value="Glyco_hydro_13_lg-like_dom"/>
</dbReference>
<accession>A0A2M9D2G3</accession>
<dbReference type="RefSeq" id="WP_100389415.1">
    <property type="nucleotide sequence ID" value="NZ_BMZU01000002.1"/>
</dbReference>
<dbReference type="SMART" id="SM00642">
    <property type="entry name" value="Aamy"/>
    <property type="match status" value="1"/>
</dbReference>
<dbReference type="InterPro" id="IPR013783">
    <property type="entry name" value="Ig-like_fold"/>
</dbReference>
<dbReference type="Proteomes" id="UP000231742">
    <property type="component" value="Unassembled WGS sequence"/>
</dbReference>
<dbReference type="PANTHER" id="PTHR10357">
    <property type="entry name" value="ALPHA-AMYLASE FAMILY MEMBER"/>
    <property type="match status" value="1"/>
</dbReference>
<dbReference type="PANTHER" id="PTHR10357:SF210">
    <property type="entry name" value="MALTODEXTRIN GLUCOSIDASE"/>
    <property type="match status" value="1"/>
</dbReference>
<dbReference type="GO" id="GO:0005975">
    <property type="term" value="P:carbohydrate metabolic process"/>
    <property type="evidence" value="ECO:0007669"/>
    <property type="project" value="InterPro"/>
</dbReference>
<dbReference type="InterPro" id="IPR014756">
    <property type="entry name" value="Ig_E-set"/>
</dbReference>
<dbReference type="CDD" id="cd02857">
    <property type="entry name" value="E_set_CDase_PDE_N"/>
    <property type="match status" value="1"/>
</dbReference>
<gene>
    <name evidence="4" type="ORF">CLV85_1936</name>
</gene>
<reference evidence="4 5" key="1">
    <citation type="submission" date="2017-11" db="EMBL/GenBank/DDBJ databases">
        <title>Genomic Encyclopedia of Archaeal and Bacterial Type Strains, Phase II (KMG-II): From Individual Species to Whole Genera.</title>
        <authorList>
            <person name="Goeker M."/>
        </authorList>
    </citation>
    <scope>NUCLEOTIDE SEQUENCE [LARGE SCALE GENOMIC DNA]</scope>
    <source>
        <strain evidence="4 5">DSM 16400</strain>
    </source>
</reference>
<evidence type="ECO:0000313" key="5">
    <source>
        <dbReference type="Proteomes" id="UP000231742"/>
    </source>
</evidence>
<dbReference type="SUPFAM" id="SSF81296">
    <property type="entry name" value="E set domains"/>
    <property type="match status" value="1"/>
</dbReference>
<proteinExistence type="predicted"/>
<keyword evidence="2" id="KW-0326">Glycosidase</keyword>
<protein>
    <submittedName>
        <fullName evidence="4">Alpha-glucosidase</fullName>
    </submittedName>
</protein>
<dbReference type="EMBL" id="PGFH01000002">
    <property type="protein sequence ID" value="PJJ78366.1"/>
    <property type="molecule type" value="Genomic_DNA"/>
</dbReference>
<dbReference type="CDD" id="cd11338">
    <property type="entry name" value="AmyAc_CMD"/>
    <property type="match status" value="1"/>
</dbReference>
<dbReference type="Gene3D" id="2.60.40.10">
    <property type="entry name" value="Immunoglobulins"/>
    <property type="match status" value="1"/>
</dbReference>
<dbReference type="AlphaFoldDB" id="A0A2M9D2G3"/>
<organism evidence="4 5">
    <name type="scientific">Salinibacterium amurskyense</name>
    <dbReference type="NCBI Taxonomy" id="205941"/>
    <lineage>
        <taxon>Bacteria</taxon>
        <taxon>Bacillati</taxon>
        <taxon>Actinomycetota</taxon>
        <taxon>Actinomycetes</taxon>
        <taxon>Micrococcales</taxon>
        <taxon>Microbacteriaceae</taxon>
        <taxon>Salinibacterium</taxon>
    </lineage>
</organism>
<keyword evidence="1" id="KW-0378">Hydrolase</keyword>
<dbReference type="GO" id="GO:0004553">
    <property type="term" value="F:hydrolase activity, hydrolyzing O-glycosyl compounds"/>
    <property type="evidence" value="ECO:0007669"/>
    <property type="project" value="InterPro"/>
</dbReference>
<dbReference type="Gene3D" id="3.20.20.80">
    <property type="entry name" value="Glycosidases"/>
    <property type="match status" value="1"/>
</dbReference>